<protein>
    <submittedName>
        <fullName evidence="2">F-box protein</fullName>
    </submittedName>
</protein>
<dbReference type="Gene3D" id="1.20.1280.50">
    <property type="match status" value="1"/>
</dbReference>
<evidence type="ECO:0000313" key="3">
    <source>
        <dbReference type="Proteomes" id="UP000265520"/>
    </source>
</evidence>
<dbReference type="PANTHER" id="PTHR31111:SF138">
    <property type="entry name" value="F-BOX ASSOCIATED DOMAIN-CONTAINING PROTEIN"/>
    <property type="match status" value="1"/>
</dbReference>
<comment type="caution">
    <text evidence="2">The sequence shown here is derived from an EMBL/GenBank/DDBJ whole genome shotgun (WGS) entry which is preliminary data.</text>
</comment>
<organism evidence="2 3">
    <name type="scientific">Trifolium medium</name>
    <dbReference type="NCBI Taxonomy" id="97028"/>
    <lineage>
        <taxon>Eukaryota</taxon>
        <taxon>Viridiplantae</taxon>
        <taxon>Streptophyta</taxon>
        <taxon>Embryophyta</taxon>
        <taxon>Tracheophyta</taxon>
        <taxon>Spermatophyta</taxon>
        <taxon>Magnoliopsida</taxon>
        <taxon>eudicotyledons</taxon>
        <taxon>Gunneridae</taxon>
        <taxon>Pentapetalae</taxon>
        <taxon>rosids</taxon>
        <taxon>fabids</taxon>
        <taxon>Fabales</taxon>
        <taxon>Fabaceae</taxon>
        <taxon>Papilionoideae</taxon>
        <taxon>50 kb inversion clade</taxon>
        <taxon>NPAAA clade</taxon>
        <taxon>Hologalegina</taxon>
        <taxon>IRL clade</taxon>
        <taxon>Trifolieae</taxon>
        <taxon>Trifolium</taxon>
    </lineage>
</organism>
<name>A0A392NNE0_9FABA</name>
<evidence type="ECO:0000313" key="2">
    <source>
        <dbReference type="EMBL" id="MCI01387.1"/>
    </source>
</evidence>
<dbReference type="SMART" id="SM00256">
    <property type="entry name" value="FBOX"/>
    <property type="match status" value="1"/>
</dbReference>
<dbReference type="AlphaFoldDB" id="A0A392NNE0"/>
<dbReference type="InterPro" id="IPR036047">
    <property type="entry name" value="F-box-like_dom_sf"/>
</dbReference>
<feature type="domain" description="F-box" evidence="1">
    <location>
        <begin position="20"/>
        <end position="60"/>
    </location>
</feature>
<keyword evidence="3" id="KW-1185">Reference proteome</keyword>
<dbReference type="Pfam" id="PF00646">
    <property type="entry name" value="F-box"/>
    <property type="match status" value="1"/>
</dbReference>
<dbReference type="SUPFAM" id="SSF81383">
    <property type="entry name" value="F-box domain"/>
    <property type="match status" value="1"/>
</dbReference>
<dbReference type="EMBL" id="LXQA010046023">
    <property type="protein sequence ID" value="MCI01387.1"/>
    <property type="molecule type" value="Genomic_DNA"/>
</dbReference>
<accession>A0A392NNE0</accession>
<dbReference type="Proteomes" id="UP000265520">
    <property type="component" value="Unassembled WGS sequence"/>
</dbReference>
<proteinExistence type="predicted"/>
<reference evidence="2 3" key="1">
    <citation type="journal article" date="2018" name="Front. Plant Sci.">
        <title>Red Clover (Trifolium pratense) and Zigzag Clover (T. medium) - A Picture of Genomic Similarities and Differences.</title>
        <authorList>
            <person name="Dluhosova J."/>
            <person name="Istvanek J."/>
            <person name="Nedelnik J."/>
            <person name="Repkova J."/>
        </authorList>
    </citation>
    <scope>NUCLEOTIDE SEQUENCE [LARGE SCALE GENOMIC DNA]</scope>
    <source>
        <strain evidence="3">cv. 10/8</strain>
        <tissue evidence="2">Leaf</tissue>
    </source>
</reference>
<sequence>MARKRRQSNAPKNSSPIGIISQELLVEILSLLSVKAIVRFKCVSKSWNNLISNPTFVEKHLKISSQNPHLTLSWYTRTEFKNVVPFPVHRLLNKPSATVSSDDFQREGNMFLARFRQVRRIFAMRQVRREYVSCSAAALSL</sequence>
<evidence type="ECO:0000259" key="1">
    <source>
        <dbReference type="SMART" id="SM00256"/>
    </source>
</evidence>
<dbReference type="PANTHER" id="PTHR31111">
    <property type="entry name" value="BNAA05G37150D PROTEIN-RELATED"/>
    <property type="match status" value="1"/>
</dbReference>
<dbReference type="InterPro" id="IPR001810">
    <property type="entry name" value="F-box_dom"/>
</dbReference>